<dbReference type="AlphaFoldDB" id="A0A6N7YQG9"/>
<dbReference type="Pfam" id="PF01614">
    <property type="entry name" value="IclR_C"/>
    <property type="match status" value="1"/>
</dbReference>
<dbReference type="Gene3D" id="1.10.10.10">
    <property type="entry name" value="Winged helix-like DNA-binding domain superfamily/Winged helix DNA-binding domain"/>
    <property type="match status" value="1"/>
</dbReference>
<dbReference type="SUPFAM" id="SSF55781">
    <property type="entry name" value="GAF domain-like"/>
    <property type="match status" value="1"/>
</dbReference>
<dbReference type="OrthoDB" id="4474362at2"/>
<name>A0A6N7YQG9_9PSEU</name>
<sequence length="267" mass="29022">MSGQVEPTMPSRGYRERNSTADRALDILNMFTDDVPVISAAQVAEHLGVARSSGYRYLQSLVTKRYLEEAPGGRFRLGMRVLELARLARRAHRLADVALPVLADLATNVHETALLTRRVGGVVTCLDRAESDVHRVRISYERGSTLPVNAGASAQVLLAWSDAEEARAILAGTPLERFTPATITDIDQLMKRFETIRHDGYALTRSELDHDVLGIAAPIRDGGEKVIAAISVAAVASRVSAQLEREIIDAVRAAAARITETMTIVDG</sequence>
<reference evidence="6 7" key="1">
    <citation type="submission" date="2019-11" db="EMBL/GenBank/DDBJ databases">
        <title>Draft genome of Amycolatopsis RM579.</title>
        <authorList>
            <person name="Duangmal K."/>
            <person name="Mingma R."/>
        </authorList>
    </citation>
    <scope>NUCLEOTIDE SEQUENCE [LARGE SCALE GENOMIC DNA]</scope>
    <source>
        <strain evidence="6 7">RM579</strain>
    </source>
</reference>
<keyword evidence="3" id="KW-0804">Transcription</keyword>
<evidence type="ECO:0000256" key="1">
    <source>
        <dbReference type="ARBA" id="ARBA00023015"/>
    </source>
</evidence>
<gene>
    <name evidence="6" type="ORF">GKO32_14880</name>
</gene>
<dbReference type="PROSITE" id="PS51077">
    <property type="entry name" value="HTH_ICLR"/>
    <property type="match status" value="1"/>
</dbReference>
<dbReference type="InterPro" id="IPR050707">
    <property type="entry name" value="HTH_MetabolicPath_Reg"/>
</dbReference>
<dbReference type="Proteomes" id="UP000440096">
    <property type="component" value="Unassembled WGS sequence"/>
</dbReference>
<proteinExistence type="predicted"/>
<dbReference type="Pfam" id="PF09339">
    <property type="entry name" value="HTH_IclR"/>
    <property type="match status" value="1"/>
</dbReference>
<evidence type="ECO:0000313" key="6">
    <source>
        <dbReference type="EMBL" id="MTD55255.1"/>
    </source>
</evidence>
<accession>A0A6N7YQG9</accession>
<dbReference type="GO" id="GO:0003700">
    <property type="term" value="F:DNA-binding transcription factor activity"/>
    <property type="evidence" value="ECO:0007669"/>
    <property type="project" value="TreeGrafter"/>
</dbReference>
<evidence type="ECO:0000259" key="4">
    <source>
        <dbReference type="PROSITE" id="PS51077"/>
    </source>
</evidence>
<dbReference type="RefSeq" id="WP_154757458.1">
    <property type="nucleotide sequence ID" value="NZ_WMBA01000019.1"/>
</dbReference>
<dbReference type="InterPro" id="IPR036388">
    <property type="entry name" value="WH-like_DNA-bd_sf"/>
</dbReference>
<dbReference type="InterPro" id="IPR005471">
    <property type="entry name" value="Tscrpt_reg_IclR_N"/>
</dbReference>
<evidence type="ECO:0000259" key="5">
    <source>
        <dbReference type="PROSITE" id="PS51078"/>
    </source>
</evidence>
<dbReference type="GO" id="GO:0003677">
    <property type="term" value="F:DNA binding"/>
    <property type="evidence" value="ECO:0007669"/>
    <property type="project" value="UniProtKB-KW"/>
</dbReference>
<evidence type="ECO:0000313" key="7">
    <source>
        <dbReference type="Proteomes" id="UP000440096"/>
    </source>
</evidence>
<feature type="domain" description="HTH iclR-type" evidence="4">
    <location>
        <begin position="18"/>
        <end position="79"/>
    </location>
</feature>
<dbReference type="Gene3D" id="3.30.450.40">
    <property type="match status" value="1"/>
</dbReference>
<evidence type="ECO:0000256" key="2">
    <source>
        <dbReference type="ARBA" id="ARBA00023125"/>
    </source>
</evidence>
<keyword evidence="1" id="KW-0805">Transcription regulation</keyword>
<dbReference type="PROSITE" id="PS51078">
    <property type="entry name" value="ICLR_ED"/>
    <property type="match status" value="1"/>
</dbReference>
<dbReference type="SUPFAM" id="SSF46785">
    <property type="entry name" value="Winged helix' DNA-binding domain"/>
    <property type="match status" value="1"/>
</dbReference>
<comment type="caution">
    <text evidence="6">The sequence shown here is derived from an EMBL/GenBank/DDBJ whole genome shotgun (WGS) entry which is preliminary data.</text>
</comment>
<keyword evidence="7" id="KW-1185">Reference proteome</keyword>
<dbReference type="InterPro" id="IPR036390">
    <property type="entry name" value="WH_DNA-bd_sf"/>
</dbReference>
<keyword evidence="2" id="KW-0238">DNA-binding</keyword>
<feature type="domain" description="IclR-ED" evidence="5">
    <location>
        <begin position="80"/>
        <end position="264"/>
    </location>
</feature>
<dbReference type="InterPro" id="IPR014757">
    <property type="entry name" value="Tscrpt_reg_IclR_C"/>
</dbReference>
<dbReference type="GO" id="GO:0045892">
    <property type="term" value="P:negative regulation of DNA-templated transcription"/>
    <property type="evidence" value="ECO:0007669"/>
    <property type="project" value="TreeGrafter"/>
</dbReference>
<dbReference type="PANTHER" id="PTHR30136:SF24">
    <property type="entry name" value="HTH-TYPE TRANSCRIPTIONAL REPRESSOR ALLR"/>
    <property type="match status" value="1"/>
</dbReference>
<evidence type="ECO:0000256" key="3">
    <source>
        <dbReference type="ARBA" id="ARBA00023163"/>
    </source>
</evidence>
<protein>
    <submittedName>
        <fullName evidence="6">Helix-turn-helix domain-containing protein</fullName>
    </submittedName>
</protein>
<dbReference type="EMBL" id="WMBA01000019">
    <property type="protein sequence ID" value="MTD55255.1"/>
    <property type="molecule type" value="Genomic_DNA"/>
</dbReference>
<dbReference type="InterPro" id="IPR029016">
    <property type="entry name" value="GAF-like_dom_sf"/>
</dbReference>
<dbReference type="SMART" id="SM00346">
    <property type="entry name" value="HTH_ICLR"/>
    <property type="match status" value="1"/>
</dbReference>
<organism evidence="6 7">
    <name type="scientific">Amycolatopsis pithecellobii</name>
    <dbReference type="NCBI Taxonomy" id="664692"/>
    <lineage>
        <taxon>Bacteria</taxon>
        <taxon>Bacillati</taxon>
        <taxon>Actinomycetota</taxon>
        <taxon>Actinomycetes</taxon>
        <taxon>Pseudonocardiales</taxon>
        <taxon>Pseudonocardiaceae</taxon>
        <taxon>Amycolatopsis</taxon>
    </lineage>
</organism>
<dbReference type="PANTHER" id="PTHR30136">
    <property type="entry name" value="HELIX-TURN-HELIX TRANSCRIPTIONAL REGULATOR, ICLR FAMILY"/>
    <property type="match status" value="1"/>
</dbReference>